<dbReference type="PROSITE" id="PS51085">
    <property type="entry name" value="2FE2S_FER_2"/>
    <property type="match status" value="1"/>
</dbReference>
<gene>
    <name evidence="11" type="ORF">FHU29_003694</name>
</gene>
<dbReference type="GO" id="GO:0036200">
    <property type="term" value="F:3-ketosteroid 9-alpha-monooxygenase activity"/>
    <property type="evidence" value="ECO:0007669"/>
    <property type="project" value="UniProtKB-EC"/>
</dbReference>
<reference evidence="11 12" key="1">
    <citation type="submission" date="2020-08" db="EMBL/GenBank/DDBJ databases">
        <title>Sequencing the genomes of 1000 actinobacteria strains.</title>
        <authorList>
            <person name="Klenk H.-P."/>
        </authorList>
    </citation>
    <scope>NUCLEOTIDE SEQUENCE [LARGE SCALE GENOMIC DNA]</scope>
    <source>
        <strain evidence="11 12">DSM 45258</strain>
    </source>
</reference>
<dbReference type="InterPro" id="IPR008333">
    <property type="entry name" value="Cbr1-like_FAD-bd_dom"/>
</dbReference>
<protein>
    <submittedName>
        <fullName evidence="11">3-ketosteroid 9alpha-monooxygenase subunit B</fullName>
        <ecNumber evidence="11">1.14.15.30</ecNumber>
    </submittedName>
</protein>
<evidence type="ECO:0000256" key="2">
    <source>
        <dbReference type="ARBA" id="ARBA00022630"/>
    </source>
</evidence>
<dbReference type="EC" id="1.14.15.30" evidence="11"/>
<keyword evidence="12" id="KW-1185">Reference proteome</keyword>
<keyword evidence="4" id="KW-0479">Metal-binding</keyword>
<dbReference type="PROSITE" id="PS00197">
    <property type="entry name" value="2FE2S_FER_1"/>
    <property type="match status" value="1"/>
</dbReference>
<evidence type="ECO:0000256" key="3">
    <source>
        <dbReference type="ARBA" id="ARBA00022714"/>
    </source>
</evidence>
<evidence type="ECO:0000256" key="7">
    <source>
        <dbReference type="ARBA" id="ARBA00023004"/>
    </source>
</evidence>
<keyword evidence="7" id="KW-0408">Iron</keyword>
<accession>A0A839RQY1</accession>
<evidence type="ECO:0000259" key="10">
    <source>
        <dbReference type="PROSITE" id="PS51384"/>
    </source>
</evidence>
<dbReference type="Pfam" id="PF00970">
    <property type="entry name" value="FAD_binding_6"/>
    <property type="match status" value="1"/>
</dbReference>
<feature type="domain" description="2Fe-2S ferredoxin-type" evidence="9">
    <location>
        <begin position="250"/>
        <end position="339"/>
    </location>
</feature>
<dbReference type="AlphaFoldDB" id="A0A839RQY1"/>
<dbReference type="SUPFAM" id="SSF52343">
    <property type="entry name" value="Ferredoxin reductase-like, C-terminal NADP-linked domain"/>
    <property type="match status" value="1"/>
</dbReference>
<dbReference type="InterPro" id="IPR017938">
    <property type="entry name" value="Riboflavin_synthase-like_b-brl"/>
</dbReference>
<dbReference type="InterPro" id="IPR012675">
    <property type="entry name" value="Beta-grasp_dom_sf"/>
</dbReference>
<organism evidence="11 12">
    <name type="scientific">Hoyosella altamirensis</name>
    <dbReference type="NCBI Taxonomy" id="616997"/>
    <lineage>
        <taxon>Bacteria</taxon>
        <taxon>Bacillati</taxon>
        <taxon>Actinomycetota</taxon>
        <taxon>Actinomycetes</taxon>
        <taxon>Mycobacteriales</taxon>
        <taxon>Hoyosellaceae</taxon>
        <taxon>Hoyosella</taxon>
    </lineage>
</organism>
<dbReference type="InterPro" id="IPR017927">
    <property type="entry name" value="FAD-bd_FR_type"/>
</dbReference>
<evidence type="ECO:0000256" key="6">
    <source>
        <dbReference type="ARBA" id="ARBA00023002"/>
    </source>
</evidence>
<evidence type="ECO:0000256" key="1">
    <source>
        <dbReference type="ARBA" id="ARBA00001974"/>
    </source>
</evidence>
<dbReference type="SUPFAM" id="SSF54292">
    <property type="entry name" value="2Fe-2S ferredoxin-like"/>
    <property type="match status" value="1"/>
</dbReference>
<dbReference type="PANTHER" id="PTHR47354">
    <property type="entry name" value="NADH OXIDOREDUCTASE HCR"/>
    <property type="match status" value="1"/>
</dbReference>
<evidence type="ECO:0000256" key="8">
    <source>
        <dbReference type="ARBA" id="ARBA00023014"/>
    </source>
</evidence>
<dbReference type="InterPro" id="IPR006058">
    <property type="entry name" value="2Fe2S_fd_BS"/>
</dbReference>
<dbReference type="Gene3D" id="2.40.30.10">
    <property type="entry name" value="Translation factors"/>
    <property type="match status" value="1"/>
</dbReference>
<dbReference type="Pfam" id="PF00111">
    <property type="entry name" value="Fer2"/>
    <property type="match status" value="1"/>
</dbReference>
<dbReference type="Gene3D" id="3.40.50.80">
    <property type="entry name" value="Nucleotide-binding domain of ferredoxin-NADP reductase (FNR) module"/>
    <property type="match status" value="1"/>
</dbReference>
<dbReference type="PANTHER" id="PTHR47354:SF8">
    <property type="entry name" value="1,2-PHENYLACETYL-COA EPOXIDASE, SUBUNIT E"/>
    <property type="match status" value="1"/>
</dbReference>
<dbReference type="InterPro" id="IPR001041">
    <property type="entry name" value="2Fe-2S_ferredoxin-type"/>
</dbReference>
<dbReference type="EMBL" id="JACHWS010000003">
    <property type="protein sequence ID" value="MBB3039225.1"/>
    <property type="molecule type" value="Genomic_DNA"/>
</dbReference>
<dbReference type="PRINTS" id="PR00410">
    <property type="entry name" value="PHEHYDRXLASE"/>
</dbReference>
<dbReference type="GO" id="GO:0051537">
    <property type="term" value="F:2 iron, 2 sulfur cluster binding"/>
    <property type="evidence" value="ECO:0007669"/>
    <property type="project" value="UniProtKB-KW"/>
</dbReference>
<keyword evidence="5" id="KW-0274">FAD</keyword>
<keyword evidence="11" id="KW-0503">Monooxygenase</keyword>
<feature type="domain" description="FAD-binding FR-type" evidence="10">
    <location>
        <begin position="5"/>
        <end position="104"/>
    </location>
</feature>
<dbReference type="SUPFAM" id="SSF63380">
    <property type="entry name" value="Riboflavin synthase domain-like"/>
    <property type="match status" value="1"/>
</dbReference>
<dbReference type="GO" id="GO:0046872">
    <property type="term" value="F:metal ion binding"/>
    <property type="evidence" value="ECO:0007669"/>
    <property type="project" value="UniProtKB-KW"/>
</dbReference>
<evidence type="ECO:0000256" key="4">
    <source>
        <dbReference type="ARBA" id="ARBA00022723"/>
    </source>
</evidence>
<comment type="caution">
    <text evidence="11">The sequence shown here is derived from an EMBL/GenBank/DDBJ whole genome shotgun (WGS) entry which is preliminary data.</text>
</comment>
<dbReference type="GO" id="GO:0050660">
    <property type="term" value="F:flavin adenine dinucleotide binding"/>
    <property type="evidence" value="ECO:0007669"/>
    <property type="project" value="TreeGrafter"/>
</dbReference>
<dbReference type="InterPro" id="IPR039261">
    <property type="entry name" value="FNR_nucleotide-bd"/>
</dbReference>
<dbReference type="PRINTS" id="PR00371">
    <property type="entry name" value="FPNCR"/>
</dbReference>
<comment type="cofactor">
    <cofactor evidence="1">
        <name>FAD</name>
        <dbReference type="ChEBI" id="CHEBI:57692"/>
    </cofactor>
</comment>
<keyword evidence="8" id="KW-0411">Iron-sulfur</keyword>
<dbReference type="InterPro" id="IPR050415">
    <property type="entry name" value="MRET"/>
</dbReference>
<evidence type="ECO:0000256" key="5">
    <source>
        <dbReference type="ARBA" id="ARBA00022827"/>
    </source>
</evidence>
<dbReference type="InterPro" id="IPR001709">
    <property type="entry name" value="Flavoprot_Pyr_Nucl_cyt_Rdtase"/>
</dbReference>
<evidence type="ECO:0000259" key="9">
    <source>
        <dbReference type="PROSITE" id="PS51085"/>
    </source>
</evidence>
<dbReference type="InterPro" id="IPR036010">
    <property type="entry name" value="2Fe-2S_ferredoxin-like_sf"/>
</dbReference>
<dbReference type="Proteomes" id="UP000567922">
    <property type="component" value="Unassembled WGS sequence"/>
</dbReference>
<keyword evidence="3" id="KW-0001">2Fe-2S</keyword>
<dbReference type="InterPro" id="IPR001433">
    <property type="entry name" value="OxRdtase_FAD/NAD-bd"/>
</dbReference>
<keyword evidence="6 11" id="KW-0560">Oxidoreductase</keyword>
<proteinExistence type="predicted"/>
<dbReference type="Pfam" id="PF00175">
    <property type="entry name" value="NAD_binding_1"/>
    <property type="match status" value="1"/>
</dbReference>
<keyword evidence="2" id="KW-0285">Flavoprotein</keyword>
<sequence length="339" mass="36339">MPNTPNVLELRVRDVIAETADACSLVFDASPEQVPYRPGQFLTIELPGGAARSYSLASSPHTDPQLKVTIKRVVDGYGSNWLCDKIQPGDTIRVLAPSGVFTPRGFHNDLLLMAAGSGITPVISIAKSALAHERSVLLFYANRDERSVIFHRELAELAKLHPDRFTVLHWLETVQDLPTKSVVSSVLAPYKNHEAFVCGPAGFMATAREVCERLGMPGSLVHFEKFVSLAGDPFAQPGPVVTATGGDDAGSLLAEIDGDVLEAPWPRDARMLDALISAGADAPFSCREGSCGACACRVIEGEVAQPDTDVLDPADIAQGWVLACQATRLSDSVKVSYEE</sequence>
<evidence type="ECO:0000313" key="11">
    <source>
        <dbReference type="EMBL" id="MBB3039225.1"/>
    </source>
</evidence>
<evidence type="ECO:0000313" key="12">
    <source>
        <dbReference type="Proteomes" id="UP000567922"/>
    </source>
</evidence>
<dbReference type="CDD" id="cd06214">
    <property type="entry name" value="PA_degradation_oxidoreductase_like"/>
    <property type="match status" value="1"/>
</dbReference>
<dbReference type="Gene3D" id="3.10.20.30">
    <property type="match status" value="1"/>
</dbReference>
<dbReference type="PROSITE" id="PS51384">
    <property type="entry name" value="FAD_FR"/>
    <property type="match status" value="1"/>
</dbReference>
<dbReference type="CDD" id="cd00207">
    <property type="entry name" value="fer2"/>
    <property type="match status" value="1"/>
</dbReference>
<name>A0A839RQY1_9ACTN</name>